<dbReference type="Gene3D" id="3.30.465.60">
    <property type="match status" value="1"/>
</dbReference>
<evidence type="ECO:0000313" key="16">
    <source>
        <dbReference type="Proteomes" id="UP000294650"/>
    </source>
</evidence>
<evidence type="ECO:0000313" key="15">
    <source>
        <dbReference type="EMBL" id="TCT18174.1"/>
    </source>
</evidence>
<keyword evidence="3 13" id="KW-0963">Cytoplasm</keyword>
<dbReference type="GO" id="GO:0032267">
    <property type="term" value="F:tRNA(Ile)-lysidine synthase activity"/>
    <property type="evidence" value="ECO:0007669"/>
    <property type="project" value="UniProtKB-EC"/>
</dbReference>
<dbReference type="GO" id="GO:0004422">
    <property type="term" value="F:hypoxanthine phosphoribosyltransferase activity"/>
    <property type="evidence" value="ECO:0007669"/>
    <property type="project" value="InterPro"/>
</dbReference>
<dbReference type="InterPro" id="IPR012795">
    <property type="entry name" value="tRNA_Ile_lys_synt_N"/>
</dbReference>
<proteinExistence type="inferred from homology"/>
<dbReference type="GO" id="GO:0005524">
    <property type="term" value="F:ATP binding"/>
    <property type="evidence" value="ECO:0007669"/>
    <property type="project" value="UniProtKB-UniRule"/>
</dbReference>
<dbReference type="FunFam" id="3.40.50.2020:FF:000006">
    <property type="entry name" value="Hypoxanthine phosphoribosyltransferase"/>
    <property type="match status" value="1"/>
</dbReference>
<dbReference type="InterPro" id="IPR029057">
    <property type="entry name" value="PRTase-like"/>
</dbReference>
<feature type="binding site" evidence="13">
    <location>
        <begin position="28"/>
        <end position="33"/>
    </location>
    <ligand>
        <name>ATP</name>
        <dbReference type="ChEBI" id="CHEBI:30616"/>
    </ligand>
</feature>
<dbReference type="Pfam" id="PF01171">
    <property type="entry name" value="ATP_bind_3"/>
    <property type="match status" value="1"/>
</dbReference>
<keyword evidence="10 13" id="KW-0067">ATP-binding</keyword>
<dbReference type="SMART" id="SM00977">
    <property type="entry name" value="TilS_C"/>
    <property type="match status" value="1"/>
</dbReference>
<evidence type="ECO:0000256" key="13">
    <source>
        <dbReference type="HAMAP-Rule" id="MF_01161"/>
    </source>
</evidence>
<dbReference type="NCBIfam" id="TIGR01203">
    <property type="entry name" value="HGPRTase"/>
    <property type="match status" value="1"/>
</dbReference>
<dbReference type="HAMAP" id="MF_01161">
    <property type="entry name" value="tRNA_Ile_lys_synt"/>
    <property type="match status" value="1"/>
</dbReference>
<evidence type="ECO:0000256" key="1">
    <source>
        <dbReference type="ARBA" id="ARBA00001946"/>
    </source>
</evidence>
<dbReference type="InterPro" id="IPR012094">
    <property type="entry name" value="tRNA_Ile_lys_synt"/>
</dbReference>
<dbReference type="GO" id="GO:0006177">
    <property type="term" value="P:GMP biosynthetic process"/>
    <property type="evidence" value="ECO:0007669"/>
    <property type="project" value="UniProtKB-ARBA"/>
</dbReference>
<dbReference type="SUPFAM" id="SSF56037">
    <property type="entry name" value="PheT/TilS domain"/>
    <property type="match status" value="1"/>
</dbReference>
<dbReference type="NCBIfam" id="TIGR02433">
    <property type="entry name" value="lysidine_TilS_C"/>
    <property type="match status" value="1"/>
</dbReference>
<dbReference type="Pfam" id="PF00156">
    <property type="entry name" value="Pribosyltran"/>
    <property type="match status" value="1"/>
</dbReference>
<sequence length="651" mass="74992">MLIQKKVLHFAKRHKLFKKGSHIYIAVSGGPDSLALLHFFSSIRKEYELTLTAISVDHQLRKNESLQDLAYVSEICKRWNIEFAGTSLDVPSYKKKTKMGTQSAARELRYRFFEQVMKQDSEQSPLLAMGHHGDDQVETMFMRLIRGTKPGGMPVKRKFANGWIIRPFLCLTKQEILTYCEQQGIDPRVDSSNLSPVYTRNAFRLHMLPFIKEYNPSIHENVQLISESIQEDEQFLVQQAEKAVEQAVSFAGVNTGAKVNLTLFRSFPRPLQRRAFHLILNYLYRKPSDELTSVHLENIFEVMESKDPNKTLHFPKQLMVRKTYDELLFTFEKRKETSFITVMHPGEPIVLPNGWTVYAERIEQNQPPPEHSEWEFVCDAEAVPMPLVVRSRKEGDRIRVRGLNGRKKIKDIFIDEKIPRMLRDSWPVITDQKGNILWLAGLKKGEVDHKTASKWLKIIVEKPDTNRRSCNMYSDIKEVLITEEELQKKIKEIAAQLTEEYSGKFPLAIGVLKGAMPFMADLLKRMETHLEMDFMDVSSYGSDTKSSGEVKIIKDLDTKVEGRDLLIIEDIIDSGLTLSYLVDLFKYRGAKSIKIVTLLDKPAGRKVDIEADIVGFNVPDEFVVGYGLDYNEKYRNLPYIGVLKPEVYSEK</sequence>
<dbReference type="GO" id="GO:0006166">
    <property type="term" value="P:purine ribonucleoside salvage"/>
    <property type="evidence" value="ECO:0007669"/>
    <property type="project" value="InterPro"/>
</dbReference>
<keyword evidence="11" id="KW-0460">Magnesium</keyword>
<dbReference type="Proteomes" id="UP000294650">
    <property type="component" value="Unassembled WGS sequence"/>
</dbReference>
<dbReference type="GO" id="GO:0006400">
    <property type="term" value="P:tRNA modification"/>
    <property type="evidence" value="ECO:0007669"/>
    <property type="project" value="UniProtKB-UniRule"/>
</dbReference>
<dbReference type="InterPro" id="IPR011063">
    <property type="entry name" value="TilS/TtcA_N"/>
</dbReference>
<organism evidence="15 16">
    <name type="scientific">Melghiribacillus thermohalophilus</name>
    <dbReference type="NCBI Taxonomy" id="1324956"/>
    <lineage>
        <taxon>Bacteria</taxon>
        <taxon>Bacillati</taxon>
        <taxon>Bacillota</taxon>
        <taxon>Bacilli</taxon>
        <taxon>Bacillales</taxon>
        <taxon>Bacillaceae</taxon>
        <taxon>Melghiribacillus</taxon>
    </lineage>
</organism>
<comment type="catalytic activity">
    <reaction evidence="12 13">
        <text>cytidine(34) in tRNA(Ile2) + L-lysine + ATP = lysidine(34) in tRNA(Ile2) + AMP + diphosphate + H(+)</text>
        <dbReference type="Rhea" id="RHEA:43744"/>
        <dbReference type="Rhea" id="RHEA-COMP:10625"/>
        <dbReference type="Rhea" id="RHEA-COMP:10670"/>
        <dbReference type="ChEBI" id="CHEBI:15378"/>
        <dbReference type="ChEBI" id="CHEBI:30616"/>
        <dbReference type="ChEBI" id="CHEBI:32551"/>
        <dbReference type="ChEBI" id="CHEBI:33019"/>
        <dbReference type="ChEBI" id="CHEBI:82748"/>
        <dbReference type="ChEBI" id="CHEBI:83665"/>
        <dbReference type="ChEBI" id="CHEBI:456215"/>
        <dbReference type="EC" id="6.3.4.19"/>
    </reaction>
</comment>
<dbReference type="PANTHER" id="PTHR43033">
    <property type="entry name" value="TRNA(ILE)-LYSIDINE SYNTHASE-RELATED"/>
    <property type="match status" value="1"/>
</dbReference>
<evidence type="ECO:0000256" key="10">
    <source>
        <dbReference type="ARBA" id="ARBA00022840"/>
    </source>
</evidence>
<dbReference type="GO" id="GO:0046872">
    <property type="term" value="F:metal ion binding"/>
    <property type="evidence" value="ECO:0007669"/>
    <property type="project" value="UniProtKB-KW"/>
</dbReference>
<keyword evidence="16" id="KW-1185">Reference proteome</keyword>
<evidence type="ECO:0000256" key="8">
    <source>
        <dbReference type="ARBA" id="ARBA00022723"/>
    </source>
</evidence>
<dbReference type="GO" id="GO:0006188">
    <property type="term" value="P:IMP biosynthetic process"/>
    <property type="evidence" value="ECO:0007669"/>
    <property type="project" value="UniProtKB-ARBA"/>
</dbReference>
<evidence type="ECO:0000256" key="9">
    <source>
        <dbReference type="ARBA" id="ARBA00022741"/>
    </source>
</evidence>
<keyword evidence="4 13" id="KW-0436">Ligase</keyword>
<keyword evidence="7 13" id="KW-0819">tRNA processing</keyword>
<evidence type="ECO:0000256" key="3">
    <source>
        <dbReference type="ARBA" id="ARBA00022490"/>
    </source>
</evidence>
<dbReference type="CDD" id="cd06223">
    <property type="entry name" value="PRTases_typeI"/>
    <property type="match status" value="1"/>
</dbReference>
<dbReference type="EC" id="6.3.4.19" evidence="13"/>
<keyword evidence="9 13" id="KW-0547">Nucleotide-binding</keyword>
<evidence type="ECO:0000256" key="2">
    <source>
        <dbReference type="ARBA" id="ARBA00004496"/>
    </source>
</evidence>
<dbReference type="InterPro" id="IPR012796">
    <property type="entry name" value="Lysidine-tRNA-synth_C"/>
</dbReference>
<keyword evidence="5 15" id="KW-0328">Glycosyltransferase</keyword>
<dbReference type="SUPFAM" id="SSF82829">
    <property type="entry name" value="MesJ substrate recognition domain-like"/>
    <property type="match status" value="1"/>
</dbReference>
<feature type="domain" description="Lysidine-tRNA(Ile) synthetase C-terminal" evidence="14">
    <location>
        <begin position="387"/>
        <end position="458"/>
    </location>
</feature>
<dbReference type="AlphaFoldDB" id="A0A4R3MWA1"/>
<comment type="similarity">
    <text evidence="13">Belongs to the tRNA(Ile)-lysidine synthase family.</text>
</comment>
<evidence type="ECO:0000256" key="12">
    <source>
        <dbReference type="ARBA" id="ARBA00048539"/>
    </source>
</evidence>
<gene>
    <name evidence="13" type="primary">tilS</name>
    <name evidence="15" type="ORF">EDD68_12343</name>
</gene>
<evidence type="ECO:0000256" key="5">
    <source>
        <dbReference type="ARBA" id="ARBA00022676"/>
    </source>
</evidence>
<comment type="domain">
    <text evidence="13">The N-terminal region contains the highly conserved SGGXDS motif, predicted to be a P-loop motif involved in ATP binding.</text>
</comment>
<dbReference type="SUPFAM" id="SSF52402">
    <property type="entry name" value="Adenine nucleotide alpha hydrolases-like"/>
    <property type="match status" value="1"/>
</dbReference>
<dbReference type="CDD" id="cd01992">
    <property type="entry name" value="TilS_N"/>
    <property type="match status" value="1"/>
</dbReference>
<name>A0A4R3MWA1_9BACI</name>
<dbReference type="Gene3D" id="3.40.50.620">
    <property type="entry name" value="HUPs"/>
    <property type="match status" value="1"/>
</dbReference>
<dbReference type="Pfam" id="PF11734">
    <property type="entry name" value="TilS_C"/>
    <property type="match status" value="1"/>
</dbReference>
<comment type="caution">
    <text evidence="15">The sequence shown here is derived from an EMBL/GenBank/DDBJ whole genome shotgun (WGS) entry which is preliminary data.</text>
</comment>
<dbReference type="GO" id="GO:0005737">
    <property type="term" value="C:cytoplasm"/>
    <property type="evidence" value="ECO:0007669"/>
    <property type="project" value="UniProtKB-SubCell"/>
</dbReference>
<evidence type="ECO:0000256" key="6">
    <source>
        <dbReference type="ARBA" id="ARBA00022679"/>
    </source>
</evidence>
<keyword evidence="6 15" id="KW-0808">Transferase</keyword>
<dbReference type="Pfam" id="PF09179">
    <property type="entry name" value="TilS"/>
    <property type="match status" value="1"/>
</dbReference>
<dbReference type="SUPFAM" id="SSF53271">
    <property type="entry name" value="PRTase-like"/>
    <property type="match status" value="1"/>
</dbReference>
<dbReference type="InterPro" id="IPR005904">
    <property type="entry name" value="Hxn_phspho_trans"/>
</dbReference>
<dbReference type="InterPro" id="IPR014729">
    <property type="entry name" value="Rossmann-like_a/b/a_fold"/>
</dbReference>
<dbReference type="PANTHER" id="PTHR43033:SF1">
    <property type="entry name" value="TRNA(ILE)-LYSIDINE SYNTHASE-RELATED"/>
    <property type="match status" value="1"/>
</dbReference>
<dbReference type="GO" id="GO:0052657">
    <property type="term" value="F:guanine phosphoribosyltransferase activity"/>
    <property type="evidence" value="ECO:0007669"/>
    <property type="project" value="UniProtKB-ARBA"/>
</dbReference>
<dbReference type="EMBL" id="SMAN01000023">
    <property type="protein sequence ID" value="TCT18174.1"/>
    <property type="molecule type" value="Genomic_DNA"/>
</dbReference>
<dbReference type="OrthoDB" id="9807403at2"/>
<evidence type="ECO:0000256" key="4">
    <source>
        <dbReference type="ARBA" id="ARBA00022598"/>
    </source>
</evidence>
<reference evidence="15 16" key="1">
    <citation type="submission" date="2019-03" db="EMBL/GenBank/DDBJ databases">
        <title>Genomic Encyclopedia of Type Strains, Phase IV (KMG-IV): sequencing the most valuable type-strain genomes for metagenomic binning, comparative biology and taxonomic classification.</title>
        <authorList>
            <person name="Goeker M."/>
        </authorList>
    </citation>
    <scope>NUCLEOTIDE SEQUENCE [LARGE SCALE GENOMIC DNA]</scope>
    <source>
        <strain evidence="15 16">DSM 25894</strain>
    </source>
</reference>
<evidence type="ECO:0000259" key="14">
    <source>
        <dbReference type="SMART" id="SM00977"/>
    </source>
</evidence>
<evidence type="ECO:0000256" key="11">
    <source>
        <dbReference type="ARBA" id="ARBA00022842"/>
    </source>
</evidence>
<protein>
    <recommendedName>
        <fullName evidence="13">tRNA(Ile)-lysidine synthase</fullName>
        <ecNumber evidence="13">6.3.4.19</ecNumber>
    </recommendedName>
    <alternativeName>
        <fullName evidence="13">tRNA(Ile)-2-lysyl-cytidine synthase</fullName>
    </alternativeName>
    <alternativeName>
        <fullName evidence="13">tRNA(Ile)-lysidine synthetase</fullName>
    </alternativeName>
</protein>
<dbReference type="Gene3D" id="3.40.50.2020">
    <property type="match status" value="1"/>
</dbReference>
<dbReference type="InterPro" id="IPR000836">
    <property type="entry name" value="PRTase_dom"/>
</dbReference>
<dbReference type="NCBIfam" id="TIGR02432">
    <property type="entry name" value="lysidine_TilS_N"/>
    <property type="match status" value="1"/>
</dbReference>
<keyword evidence="8" id="KW-0479">Metal-binding</keyword>
<evidence type="ECO:0000256" key="7">
    <source>
        <dbReference type="ARBA" id="ARBA00022694"/>
    </source>
</evidence>
<accession>A0A4R3MWA1</accession>
<comment type="subcellular location">
    <subcellularLocation>
        <location evidence="2 13">Cytoplasm</location>
    </subcellularLocation>
</comment>
<dbReference type="InterPro" id="IPR015262">
    <property type="entry name" value="tRNA_Ile_lys_synt_subst-bd"/>
</dbReference>
<comment type="function">
    <text evidence="13">Ligates lysine onto the cytidine present at position 34 of the AUA codon-specific tRNA(Ile) that contains the anticodon CAU, in an ATP-dependent manner. Cytidine is converted to lysidine, thus changing the amino acid specificity of the tRNA from methionine to isoleucine.</text>
</comment>
<comment type="cofactor">
    <cofactor evidence="1">
        <name>Mg(2+)</name>
        <dbReference type="ChEBI" id="CHEBI:18420"/>
    </cofactor>
</comment>